<name>A0A2W5B3J9_9CORY</name>
<feature type="transmembrane region" description="Helical" evidence="2">
    <location>
        <begin position="927"/>
        <end position="945"/>
    </location>
</feature>
<proteinExistence type="predicted"/>
<dbReference type="Proteomes" id="UP000249451">
    <property type="component" value="Unassembled WGS sequence"/>
</dbReference>
<feature type="compositionally biased region" description="Polar residues" evidence="1">
    <location>
        <begin position="185"/>
        <end position="194"/>
    </location>
</feature>
<feature type="region of interest" description="Disordered" evidence="1">
    <location>
        <begin position="140"/>
        <end position="170"/>
    </location>
</feature>
<keyword evidence="2" id="KW-0472">Membrane</keyword>
<feature type="compositionally biased region" description="Polar residues" evidence="1">
    <location>
        <begin position="784"/>
        <end position="798"/>
    </location>
</feature>
<evidence type="ECO:0000256" key="2">
    <source>
        <dbReference type="SAM" id="Phobius"/>
    </source>
</evidence>
<feature type="region of interest" description="Disordered" evidence="1">
    <location>
        <begin position="182"/>
        <end position="204"/>
    </location>
</feature>
<sequence length="955" mass="99828">MAARIRPATALALGSLLCAGWVTAVPGPFAGSALPAANALPAASTLPAAGAQTPEHTSTFHHAEATDWANPNARSTDPNRGINLQVRNISPRFLNPADTDPQTYTLRIRNTSPGTIRGLTLSLKTAPAAGSPAQVRTSLLSNSGEYPHSSPARPLQRSNGDEVSLGPGESADVDVRLFRDPSFQDDATTSTPENPTGEMSGPAGALAPMSFGLPDATQAGTYPLMFALGGTPGAADGADGGGEAEEQATQGAELLAVTRATAVVTPEEKKEEEDEDAESDADEGATGNAQAPAGEGSSTSGTPLTFLWPIGGETRATPGAVGDAPEPAELYLSEDPLGEQLKEGGRLRTLLDSYRTALDGPQGTKIREASCLAIDPDLLQTVERMAGGYRVGGSAPKPVEERKRLRDSWGDIFNTKDRSEPGAEDKAAAAWLGDLRETAKESCTVALPYGGADINTTAQATGPANPDSAADESTSAAWLSMHALGRGAATIHEILGTTPVANIAIPSSGYLTPQALPYLAAAKVDPASEGADLSRRFENTLKGQAILPTLDPTAPVTALVANNTVLTQQPAQTPEASGEEAGDAQDPATQQSDQQWNERLLKLNDAGSLRALRYSGDLGTVLAATGAHPDTTGYSNPQSRFDANADSEATRMSSALAVLQQELASPEPILAVPPGQWEVNGQDATALLDYIEQAFATGHATPASLADALRPRGLKNSELALGEVTQPFADPGKPTEALAPQLATLADRIRSLTLMMSNSRQIALTREQFTRPILADLARATSNYGTRNPAEQSEASQHSADRVAGAADTADTLRNSVTLLPPGNVFTRTSEAAPLIVAAQNGLPLPVPAKIRYRDTLDEYAGHPAEILESESQMIPARGSLTVSIDLGAADRRSDLDLWLASPNNKRISDSVQVSVHSSPNIPLDKMILLLTIIAGAGIGGKLLLDRKRRRTRRR</sequence>
<comment type="caution">
    <text evidence="4">The sequence shown here is derived from an EMBL/GenBank/DDBJ whole genome shotgun (WGS) entry which is preliminary data.</text>
</comment>
<feature type="chain" id="PRO_5016098397" description="Secreted protein" evidence="3">
    <location>
        <begin position="25"/>
        <end position="955"/>
    </location>
</feature>
<dbReference type="AlphaFoldDB" id="A0A2W5B3J9"/>
<feature type="signal peptide" evidence="3">
    <location>
        <begin position="1"/>
        <end position="24"/>
    </location>
</feature>
<gene>
    <name evidence="4" type="ORF">DI609_06480</name>
</gene>
<evidence type="ECO:0000256" key="3">
    <source>
        <dbReference type="SAM" id="SignalP"/>
    </source>
</evidence>
<feature type="compositionally biased region" description="Acidic residues" evidence="1">
    <location>
        <begin position="270"/>
        <end position="283"/>
    </location>
</feature>
<evidence type="ECO:0000256" key="1">
    <source>
        <dbReference type="SAM" id="MobiDB-lite"/>
    </source>
</evidence>
<accession>A0A2W5B3J9</accession>
<organism evidence="4 5">
    <name type="scientific">Corynebacterium urealyticum</name>
    <dbReference type="NCBI Taxonomy" id="43771"/>
    <lineage>
        <taxon>Bacteria</taxon>
        <taxon>Bacillati</taxon>
        <taxon>Actinomycetota</taxon>
        <taxon>Actinomycetes</taxon>
        <taxon>Mycobacteriales</taxon>
        <taxon>Corynebacteriaceae</taxon>
        <taxon>Corynebacterium</taxon>
    </lineage>
</organism>
<keyword evidence="3" id="KW-0732">Signal</keyword>
<evidence type="ECO:0000313" key="4">
    <source>
        <dbReference type="EMBL" id="PZP00354.1"/>
    </source>
</evidence>
<protein>
    <recommendedName>
        <fullName evidence="6">Secreted protein</fullName>
    </recommendedName>
</protein>
<evidence type="ECO:0000313" key="5">
    <source>
        <dbReference type="Proteomes" id="UP000249451"/>
    </source>
</evidence>
<feature type="region of interest" description="Disordered" evidence="1">
    <location>
        <begin position="784"/>
        <end position="807"/>
    </location>
</feature>
<feature type="region of interest" description="Disordered" evidence="1">
    <location>
        <begin position="259"/>
        <end position="326"/>
    </location>
</feature>
<evidence type="ECO:0008006" key="6">
    <source>
        <dbReference type="Google" id="ProtNLM"/>
    </source>
</evidence>
<reference evidence="4 5" key="1">
    <citation type="submission" date="2017-11" db="EMBL/GenBank/DDBJ databases">
        <title>Infants hospitalized years apart are colonized by the same room-sourced microbial strains.</title>
        <authorList>
            <person name="Brooks B."/>
            <person name="Olm M.R."/>
            <person name="Firek B.A."/>
            <person name="Baker R."/>
            <person name="Thomas B.C."/>
            <person name="Morowitz M.J."/>
            <person name="Banfield J.F."/>
        </authorList>
    </citation>
    <scope>NUCLEOTIDE SEQUENCE [LARGE SCALE GENOMIC DNA]</scope>
    <source>
        <strain evidence="4">S2_012_000_R3_87</strain>
    </source>
</reference>
<feature type="region of interest" description="Disordered" evidence="1">
    <location>
        <begin position="569"/>
        <end position="593"/>
    </location>
</feature>
<dbReference type="EMBL" id="QFNY01000135">
    <property type="protein sequence ID" value="PZP00354.1"/>
    <property type="molecule type" value="Genomic_DNA"/>
</dbReference>
<keyword evidence="2" id="KW-0812">Transmembrane</keyword>
<keyword evidence="2" id="KW-1133">Transmembrane helix</keyword>